<organism evidence="6 7">
    <name type="scientific">Vagococcus entomophilus</name>
    <dbReference type="NCBI Taxonomy" id="1160095"/>
    <lineage>
        <taxon>Bacteria</taxon>
        <taxon>Bacillati</taxon>
        <taxon>Bacillota</taxon>
        <taxon>Bacilli</taxon>
        <taxon>Lactobacillales</taxon>
        <taxon>Enterococcaceae</taxon>
        <taxon>Vagococcus</taxon>
    </lineage>
</organism>
<keyword evidence="2" id="KW-0229">DNA integration</keyword>
<feature type="domain" description="Tyr recombinase" evidence="5">
    <location>
        <begin position="174"/>
        <end position="376"/>
    </location>
</feature>
<dbReference type="InterPro" id="IPR010998">
    <property type="entry name" value="Integrase_recombinase_N"/>
</dbReference>
<evidence type="ECO:0000256" key="2">
    <source>
        <dbReference type="ARBA" id="ARBA00022908"/>
    </source>
</evidence>
<keyword evidence="7" id="KW-1185">Reference proteome</keyword>
<dbReference type="InterPro" id="IPR011010">
    <property type="entry name" value="DNA_brk_join_enz"/>
</dbReference>
<comment type="caution">
    <text evidence="6">The sequence shown here is derived from an EMBL/GenBank/DDBJ whole genome shotgun (WGS) entry which is preliminary data.</text>
</comment>
<protein>
    <submittedName>
        <fullName evidence="6">Site-specific integrase</fullName>
    </submittedName>
</protein>
<gene>
    <name evidence="6" type="ORF">CBF30_04360</name>
</gene>
<proteinExistence type="inferred from homology"/>
<dbReference type="AlphaFoldDB" id="A0A430AK80"/>
<dbReference type="Gene3D" id="1.10.443.10">
    <property type="entry name" value="Intergrase catalytic core"/>
    <property type="match status" value="1"/>
</dbReference>
<dbReference type="CDD" id="cd01189">
    <property type="entry name" value="INT_ICEBs1_C_like"/>
    <property type="match status" value="1"/>
</dbReference>
<dbReference type="RefSeq" id="WP_126823111.1">
    <property type="nucleotide sequence ID" value="NZ_JBHLWU010000001.1"/>
</dbReference>
<dbReference type="InterPro" id="IPR013762">
    <property type="entry name" value="Integrase-like_cat_sf"/>
</dbReference>
<dbReference type="Proteomes" id="UP000288669">
    <property type="component" value="Unassembled WGS sequence"/>
</dbReference>
<dbReference type="SUPFAM" id="SSF56349">
    <property type="entry name" value="DNA breaking-rejoining enzymes"/>
    <property type="match status" value="1"/>
</dbReference>
<comment type="similarity">
    <text evidence="1">Belongs to the 'phage' integrase family.</text>
</comment>
<name>A0A430AK80_9ENTE</name>
<dbReference type="EMBL" id="NGJZ01000001">
    <property type="protein sequence ID" value="RSU08478.1"/>
    <property type="molecule type" value="Genomic_DNA"/>
</dbReference>
<dbReference type="PROSITE" id="PS51898">
    <property type="entry name" value="TYR_RECOMBINASE"/>
    <property type="match status" value="1"/>
</dbReference>
<accession>A0A430AK80</accession>
<keyword evidence="4" id="KW-0233">DNA recombination</keyword>
<dbReference type="OrthoDB" id="9803188at2"/>
<dbReference type="Pfam" id="PF00589">
    <property type="entry name" value="Phage_integrase"/>
    <property type="match status" value="1"/>
</dbReference>
<evidence type="ECO:0000313" key="7">
    <source>
        <dbReference type="Proteomes" id="UP000288669"/>
    </source>
</evidence>
<dbReference type="InterPro" id="IPR004107">
    <property type="entry name" value="Integrase_SAM-like_N"/>
</dbReference>
<dbReference type="InterPro" id="IPR050808">
    <property type="entry name" value="Phage_Integrase"/>
</dbReference>
<reference evidence="6 7" key="1">
    <citation type="submission" date="2017-05" db="EMBL/GenBank/DDBJ databases">
        <title>Vagococcus spp. assemblies.</title>
        <authorList>
            <person name="Gulvik C.A."/>
        </authorList>
    </citation>
    <scope>NUCLEOTIDE SEQUENCE [LARGE SCALE GENOMIC DNA]</scope>
    <source>
        <strain evidence="6 7">DSM 24756</strain>
    </source>
</reference>
<dbReference type="PANTHER" id="PTHR30629:SF2">
    <property type="entry name" value="PROPHAGE INTEGRASE INTS-RELATED"/>
    <property type="match status" value="1"/>
</dbReference>
<evidence type="ECO:0000259" key="5">
    <source>
        <dbReference type="PROSITE" id="PS51898"/>
    </source>
</evidence>
<dbReference type="InterPro" id="IPR028259">
    <property type="entry name" value="AP2-like_int_N"/>
</dbReference>
<dbReference type="PANTHER" id="PTHR30629">
    <property type="entry name" value="PROPHAGE INTEGRASE"/>
    <property type="match status" value="1"/>
</dbReference>
<sequence length="384" mass="45172">MATIQKYSKKDGSKAYMFKAYLGIDPLTSKKKYTTRRGFKTKKEAKIALARLETEIDRNGISTTDSHVTFKEIYELWFEQYRNTVKESTLYVQKSAMKNNILPRFGNLKIAKITTVYCQKQVNYWYENYKRYPNLIGLTSKVFDYAIKLNKLQTNPMLNVIRPKVKEKIDQKKFVSTFYSKEQLKVFLEKLEKQSDLSIFLMFRILAFTGLRKGELQALRWKDIDFDKETLSINQTVAKNRYGKNHFQTPKTVASMRTITLDSKTLAYLKRLKLEQRKKFLMIGINVKKEEQLIFSNRKNEAYHVGYLNVFLNKFLEKNKLDKISVHGFRHTHCSLLFESGASIKEVQDRLGHTDIKTTMDIYTHVTEKAKEETAQKFASYINF</sequence>
<evidence type="ECO:0000256" key="4">
    <source>
        <dbReference type="ARBA" id="ARBA00023172"/>
    </source>
</evidence>
<dbReference type="GO" id="GO:0015074">
    <property type="term" value="P:DNA integration"/>
    <property type="evidence" value="ECO:0007669"/>
    <property type="project" value="UniProtKB-KW"/>
</dbReference>
<evidence type="ECO:0000256" key="1">
    <source>
        <dbReference type="ARBA" id="ARBA00008857"/>
    </source>
</evidence>
<evidence type="ECO:0000256" key="3">
    <source>
        <dbReference type="ARBA" id="ARBA00023125"/>
    </source>
</evidence>
<evidence type="ECO:0000313" key="6">
    <source>
        <dbReference type="EMBL" id="RSU08478.1"/>
    </source>
</evidence>
<dbReference type="GO" id="GO:0003677">
    <property type="term" value="F:DNA binding"/>
    <property type="evidence" value="ECO:0007669"/>
    <property type="project" value="UniProtKB-KW"/>
</dbReference>
<dbReference type="Gene3D" id="1.10.150.130">
    <property type="match status" value="1"/>
</dbReference>
<dbReference type="Pfam" id="PF14657">
    <property type="entry name" value="Arm-DNA-bind_4"/>
    <property type="match status" value="1"/>
</dbReference>
<dbReference type="GO" id="GO:0006310">
    <property type="term" value="P:DNA recombination"/>
    <property type="evidence" value="ECO:0007669"/>
    <property type="project" value="UniProtKB-KW"/>
</dbReference>
<dbReference type="InterPro" id="IPR002104">
    <property type="entry name" value="Integrase_catalytic"/>
</dbReference>
<keyword evidence="3" id="KW-0238">DNA-binding</keyword>
<dbReference type="Pfam" id="PF14659">
    <property type="entry name" value="Phage_int_SAM_3"/>
    <property type="match status" value="1"/>
</dbReference>